<dbReference type="PANTHER" id="PTHR12992">
    <property type="entry name" value="NUDIX HYDROLASE"/>
    <property type="match status" value="1"/>
</dbReference>
<name>A0A6N7LSJ5_9GAMM</name>
<keyword evidence="6" id="KW-0464">Manganese</keyword>
<protein>
    <submittedName>
        <fullName evidence="9">NUDIX domain-containing protein</fullName>
    </submittedName>
</protein>
<feature type="compositionally biased region" description="Basic and acidic residues" evidence="7">
    <location>
        <begin position="69"/>
        <end position="80"/>
    </location>
</feature>
<keyword evidence="5" id="KW-0460">Magnesium</keyword>
<dbReference type="CDD" id="cd03426">
    <property type="entry name" value="NUDIX_CoAse_Nudt7"/>
    <property type="match status" value="1"/>
</dbReference>
<keyword evidence="10" id="KW-1185">Reference proteome</keyword>
<keyword evidence="4" id="KW-0378">Hydrolase</keyword>
<evidence type="ECO:0000256" key="2">
    <source>
        <dbReference type="ARBA" id="ARBA00001946"/>
    </source>
</evidence>
<organism evidence="9 10">
    <name type="scientific">Alcanivorax sediminis</name>
    <dbReference type="NCBI Taxonomy" id="2663008"/>
    <lineage>
        <taxon>Bacteria</taxon>
        <taxon>Pseudomonadati</taxon>
        <taxon>Pseudomonadota</taxon>
        <taxon>Gammaproteobacteria</taxon>
        <taxon>Oceanospirillales</taxon>
        <taxon>Alcanivoracaceae</taxon>
        <taxon>Alcanivorax</taxon>
    </lineage>
</organism>
<evidence type="ECO:0000256" key="7">
    <source>
        <dbReference type="SAM" id="MobiDB-lite"/>
    </source>
</evidence>
<comment type="caution">
    <text evidence="9">The sequence shown here is derived from an EMBL/GenBank/DDBJ whole genome shotgun (WGS) entry which is preliminary data.</text>
</comment>
<dbReference type="RefSeq" id="WP_328594131.1">
    <property type="nucleotide sequence ID" value="NZ_WIRE01000001.1"/>
</dbReference>
<dbReference type="Proteomes" id="UP000469421">
    <property type="component" value="Unassembled WGS sequence"/>
</dbReference>
<dbReference type="InterPro" id="IPR000086">
    <property type="entry name" value="NUDIX_hydrolase_dom"/>
</dbReference>
<evidence type="ECO:0000256" key="4">
    <source>
        <dbReference type="ARBA" id="ARBA00022801"/>
    </source>
</evidence>
<evidence type="ECO:0000313" key="10">
    <source>
        <dbReference type="Proteomes" id="UP000469421"/>
    </source>
</evidence>
<feature type="domain" description="Nudix hydrolase" evidence="8">
    <location>
        <begin position="21"/>
        <end position="160"/>
    </location>
</feature>
<evidence type="ECO:0000313" key="9">
    <source>
        <dbReference type="EMBL" id="MQX51995.1"/>
    </source>
</evidence>
<evidence type="ECO:0000256" key="1">
    <source>
        <dbReference type="ARBA" id="ARBA00001936"/>
    </source>
</evidence>
<dbReference type="GO" id="GO:0010945">
    <property type="term" value="F:coenzyme A diphosphatase activity"/>
    <property type="evidence" value="ECO:0007669"/>
    <property type="project" value="InterPro"/>
</dbReference>
<dbReference type="PANTHER" id="PTHR12992:SF11">
    <property type="entry name" value="MITOCHONDRIAL COENZYME A DIPHOSPHATASE NUDT8"/>
    <property type="match status" value="1"/>
</dbReference>
<dbReference type="GO" id="GO:0046872">
    <property type="term" value="F:metal ion binding"/>
    <property type="evidence" value="ECO:0007669"/>
    <property type="project" value="UniProtKB-KW"/>
</dbReference>
<dbReference type="SUPFAM" id="SSF55811">
    <property type="entry name" value="Nudix"/>
    <property type="match status" value="1"/>
</dbReference>
<accession>A0A6N7LSJ5</accession>
<feature type="region of interest" description="Disordered" evidence="7">
    <location>
        <begin position="53"/>
        <end position="80"/>
    </location>
</feature>
<dbReference type="InterPro" id="IPR015797">
    <property type="entry name" value="NUDIX_hydrolase-like_dom_sf"/>
</dbReference>
<evidence type="ECO:0000259" key="8">
    <source>
        <dbReference type="PROSITE" id="PS51462"/>
    </source>
</evidence>
<dbReference type="InterPro" id="IPR045121">
    <property type="entry name" value="CoAse"/>
</dbReference>
<evidence type="ECO:0000256" key="5">
    <source>
        <dbReference type="ARBA" id="ARBA00022842"/>
    </source>
</evidence>
<reference evidence="9 10" key="1">
    <citation type="submission" date="2019-10" db="EMBL/GenBank/DDBJ databases">
        <title>Alcanivorax sp.PA15-N-34 draft genome sequence.</title>
        <authorList>
            <person name="Liao X."/>
            <person name="Shao Z."/>
        </authorList>
    </citation>
    <scope>NUCLEOTIDE SEQUENCE [LARGE SCALE GENOMIC DNA]</scope>
    <source>
        <strain evidence="9 10">PA15-N-34</strain>
    </source>
</reference>
<evidence type="ECO:0000256" key="6">
    <source>
        <dbReference type="ARBA" id="ARBA00023211"/>
    </source>
</evidence>
<sequence>MPDLAWLKKVRPQKLPFRRHVTRAAVALVQRDDPGQEALLFIQRARREGDPWSGDMAFPGGRLQASDTSSRDTAMRETREETGLDLYAGGRYQARLSDLLTRHHSRWRPMVVTPHVFRWQGDAALTLNHEARSGVWIPLDYLSDPVNHSTLPVNTPLGTLTFPCCRYQDYCIWGLSYSMMQEWLALAG</sequence>
<evidence type="ECO:0000256" key="3">
    <source>
        <dbReference type="ARBA" id="ARBA00022723"/>
    </source>
</evidence>
<comment type="cofactor">
    <cofactor evidence="2">
        <name>Mg(2+)</name>
        <dbReference type="ChEBI" id="CHEBI:18420"/>
    </cofactor>
</comment>
<dbReference type="AlphaFoldDB" id="A0A6N7LSJ5"/>
<comment type="cofactor">
    <cofactor evidence="1">
        <name>Mn(2+)</name>
        <dbReference type="ChEBI" id="CHEBI:29035"/>
    </cofactor>
</comment>
<dbReference type="EMBL" id="WIRE01000001">
    <property type="protein sequence ID" value="MQX51995.1"/>
    <property type="molecule type" value="Genomic_DNA"/>
</dbReference>
<gene>
    <name evidence="9" type="ORF">GFN93_01965</name>
</gene>
<keyword evidence="3" id="KW-0479">Metal-binding</keyword>
<dbReference type="Pfam" id="PF00293">
    <property type="entry name" value="NUDIX"/>
    <property type="match status" value="1"/>
</dbReference>
<dbReference type="Gene3D" id="3.90.79.10">
    <property type="entry name" value="Nucleoside Triphosphate Pyrophosphohydrolase"/>
    <property type="match status" value="1"/>
</dbReference>
<proteinExistence type="predicted"/>
<dbReference type="PROSITE" id="PS51462">
    <property type="entry name" value="NUDIX"/>
    <property type="match status" value="1"/>
</dbReference>